<feature type="transmembrane region" description="Helical" evidence="6">
    <location>
        <begin position="273"/>
        <end position="292"/>
    </location>
</feature>
<dbReference type="FunFam" id="1.20.1740.10:FF:000025">
    <property type="entry name" value="High-affinity methionine permease"/>
    <property type="match status" value="1"/>
</dbReference>
<keyword evidence="3 6" id="KW-1133">Transmembrane helix</keyword>
<evidence type="ECO:0000256" key="3">
    <source>
        <dbReference type="ARBA" id="ARBA00022989"/>
    </source>
</evidence>
<feature type="transmembrane region" description="Helical" evidence="6">
    <location>
        <begin position="369"/>
        <end position="394"/>
    </location>
</feature>
<feature type="region of interest" description="Disordered" evidence="5">
    <location>
        <begin position="1"/>
        <end position="21"/>
    </location>
</feature>
<feature type="transmembrane region" description="Helical" evidence="6">
    <location>
        <begin position="200"/>
        <end position="219"/>
    </location>
</feature>
<evidence type="ECO:0000256" key="4">
    <source>
        <dbReference type="ARBA" id="ARBA00023136"/>
    </source>
</evidence>
<dbReference type="VEuPathDB" id="FungiDB:YALI1_F04938g"/>
<dbReference type="GeneID" id="2907741"/>
<evidence type="ECO:0000313" key="7">
    <source>
        <dbReference type="EMBL" id="AOW06592.1"/>
    </source>
</evidence>
<proteinExistence type="predicted"/>
<accession>A0A1D8NLS3</accession>
<dbReference type="VEuPathDB" id="FungiDB:YALI0_F03498g"/>
<feature type="transmembrane region" description="Helical" evidence="6">
    <location>
        <begin position="479"/>
        <end position="499"/>
    </location>
</feature>
<gene>
    <name evidence="7" type="ORF">YALI1_F04938g</name>
</gene>
<dbReference type="Pfam" id="PF13520">
    <property type="entry name" value="AA_permease_2"/>
    <property type="match status" value="1"/>
</dbReference>
<feature type="transmembrane region" description="Helical" evidence="6">
    <location>
        <begin position="511"/>
        <end position="533"/>
    </location>
</feature>
<dbReference type="GO" id="GO:0016020">
    <property type="term" value="C:membrane"/>
    <property type="evidence" value="ECO:0007669"/>
    <property type="project" value="UniProtKB-SubCell"/>
</dbReference>
<dbReference type="InterPro" id="IPR050598">
    <property type="entry name" value="AminoAcid_Transporter"/>
</dbReference>
<feature type="transmembrane region" description="Helical" evidence="6">
    <location>
        <begin position="313"/>
        <end position="339"/>
    </location>
</feature>
<dbReference type="Gene3D" id="1.20.1740.10">
    <property type="entry name" value="Amino acid/polyamine transporter I"/>
    <property type="match status" value="1"/>
</dbReference>
<dbReference type="EMBL" id="CP017558">
    <property type="protein sequence ID" value="AOW06592.1"/>
    <property type="molecule type" value="Genomic_DNA"/>
</dbReference>
<dbReference type="PIRSF" id="PIRSF006060">
    <property type="entry name" value="AA_transporter"/>
    <property type="match status" value="1"/>
</dbReference>
<feature type="transmembrane region" description="Helical" evidence="6">
    <location>
        <begin position="160"/>
        <end position="180"/>
    </location>
</feature>
<feature type="transmembrane region" description="Helical" evidence="6">
    <location>
        <begin position="447"/>
        <end position="467"/>
    </location>
</feature>
<keyword evidence="4 6" id="KW-0472">Membrane</keyword>
<evidence type="ECO:0000256" key="5">
    <source>
        <dbReference type="SAM" id="MobiDB-lite"/>
    </source>
</evidence>
<sequence>MSHSPKVYEDEDGPFDSDLSSSIAIPLTDMRSDSVSKPRSAETSPLLDPYRVSDVTELDLGAGYNTATNEPISDKAQLHTLSLSSTALLILNKMIGTGVFSTPSGIYQLTGSVGISLVLWVLGGVLAFTGLSVYLDFGLRIPKSGGEKNYLERVYRKPRFLSTVIFGTEIVMTGFSAGNAYAFGKYILYAVGLEDPSDGAVRSVACLAVTFACLLHATAPRLSTRLSNILGVFKVLVLVLIVFSGALAVLNFVDIPDKPHNFSNLWEIDHTVSPGLSGSPYALAIALLRVAYSYKGWENANYVLGHVKNPSYTLPRAGTAAISIVTVLYFLCNLAYFAVIPKTDIANSGVIVAGEFFTRVYGHSLAARALPFFVSLSNIGNVLAVSYAHGIVNYEVAKDHILPFTSFWTSLKPFGTPAAAFLLHWLITVVVLVLPPAGEVYEIIIDMYTYPGTIINIFVAAGLLYLHANPLENWSRDKYSSPMIVTLVFLVLQLFMTFFPMIPPPQHNGQLPYYAVPLLGWLVVLFGFVYFAVWRKTERPNLLAAKVKQEEMGELEEQ</sequence>
<dbReference type="RefSeq" id="XP_504950.2">
    <property type="nucleotide sequence ID" value="XM_504950.3"/>
</dbReference>
<organism evidence="7 8">
    <name type="scientific">Yarrowia lipolytica</name>
    <name type="common">Candida lipolytica</name>
    <dbReference type="NCBI Taxonomy" id="4952"/>
    <lineage>
        <taxon>Eukaryota</taxon>
        <taxon>Fungi</taxon>
        <taxon>Dikarya</taxon>
        <taxon>Ascomycota</taxon>
        <taxon>Saccharomycotina</taxon>
        <taxon>Dipodascomycetes</taxon>
        <taxon>Dipodascales</taxon>
        <taxon>Dipodascales incertae sedis</taxon>
        <taxon>Yarrowia</taxon>
    </lineage>
</organism>
<evidence type="ECO:0000313" key="8">
    <source>
        <dbReference type="Proteomes" id="UP000182444"/>
    </source>
</evidence>
<protein>
    <recommendedName>
        <fullName evidence="9">High-affinity methionine permease</fullName>
    </recommendedName>
</protein>
<dbReference type="InterPro" id="IPR002293">
    <property type="entry name" value="AA/rel_permease1"/>
</dbReference>
<evidence type="ECO:0000256" key="1">
    <source>
        <dbReference type="ARBA" id="ARBA00004141"/>
    </source>
</evidence>
<feature type="transmembrane region" description="Helical" evidence="6">
    <location>
        <begin position="414"/>
        <end position="435"/>
    </location>
</feature>
<evidence type="ECO:0000256" key="6">
    <source>
        <dbReference type="SAM" id="Phobius"/>
    </source>
</evidence>
<feature type="transmembrane region" description="Helical" evidence="6">
    <location>
        <begin position="117"/>
        <end position="139"/>
    </location>
</feature>
<reference evidence="7 8" key="1">
    <citation type="journal article" date="2016" name="PLoS ONE">
        <title>Sequence Assembly of Yarrowia lipolytica Strain W29/CLIB89 Shows Transposable Element Diversity.</title>
        <authorList>
            <person name="Magnan C."/>
            <person name="Yu J."/>
            <person name="Chang I."/>
            <person name="Jahn E."/>
            <person name="Kanomata Y."/>
            <person name="Wu J."/>
            <person name="Zeller M."/>
            <person name="Oakes M."/>
            <person name="Baldi P."/>
            <person name="Sandmeyer S."/>
        </authorList>
    </citation>
    <scope>NUCLEOTIDE SEQUENCE [LARGE SCALE GENOMIC DNA]</scope>
    <source>
        <strain evidence="8">CLIB89(W29)</strain>
    </source>
</reference>
<dbReference type="Proteomes" id="UP000182444">
    <property type="component" value="Chromosome 1F"/>
</dbReference>
<name>A0A1D8NLS3_YARLL</name>
<dbReference type="KEGG" id="yli:2907741"/>
<keyword evidence="2 6" id="KW-0812">Transmembrane</keyword>
<evidence type="ECO:0000256" key="2">
    <source>
        <dbReference type="ARBA" id="ARBA00022692"/>
    </source>
</evidence>
<comment type="subcellular location">
    <subcellularLocation>
        <location evidence="1">Membrane</location>
        <topology evidence="1">Multi-pass membrane protein</topology>
    </subcellularLocation>
</comment>
<dbReference type="PANTHER" id="PTHR11785">
    <property type="entry name" value="AMINO ACID TRANSPORTER"/>
    <property type="match status" value="1"/>
</dbReference>
<dbReference type="eggNOG" id="KOG1287">
    <property type="taxonomic scope" value="Eukaryota"/>
</dbReference>
<dbReference type="GO" id="GO:0015179">
    <property type="term" value="F:L-amino acid transmembrane transporter activity"/>
    <property type="evidence" value="ECO:0007669"/>
    <property type="project" value="TreeGrafter"/>
</dbReference>
<dbReference type="PANTHER" id="PTHR11785:SF382">
    <property type="entry name" value="LOW-AFFINITY METHIONINE PERMEASE"/>
    <property type="match status" value="1"/>
</dbReference>
<dbReference type="AlphaFoldDB" id="A0A1D8NLS3"/>
<evidence type="ECO:0008006" key="9">
    <source>
        <dbReference type="Google" id="ProtNLM"/>
    </source>
</evidence>
<feature type="transmembrane region" description="Helical" evidence="6">
    <location>
        <begin position="231"/>
        <end position="253"/>
    </location>
</feature>